<name>A0ABU5C4E4_9BACI</name>
<dbReference type="SUPFAM" id="SSF51230">
    <property type="entry name" value="Single hybrid motif"/>
    <property type="match status" value="1"/>
</dbReference>
<dbReference type="Proteomes" id="UP001281447">
    <property type="component" value="Unassembled WGS sequence"/>
</dbReference>
<keyword evidence="2" id="KW-0175">Coiled coil</keyword>
<dbReference type="EMBL" id="JAWDIP010000003">
    <property type="protein sequence ID" value="MDY0394197.1"/>
    <property type="molecule type" value="Genomic_DNA"/>
</dbReference>
<protein>
    <submittedName>
        <fullName evidence="4">Biotin/lipoyl-containing protein</fullName>
    </submittedName>
</protein>
<feature type="domain" description="Lipoyl-binding" evidence="3">
    <location>
        <begin position="18"/>
        <end position="84"/>
    </location>
</feature>
<accession>A0ABU5C4E4</accession>
<reference evidence="4 5" key="1">
    <citation type="submission" date="2023-10" db="EMBL/GenBank/DDBJ databases">
        <title>Virgibacillus halophilus 5B73C genome.</title>
        <authorList>
            <person name="Miliotis G."/>
            <person name="Sengupta P."/>
            <person name="Hameed A."/>
            <person name="Chuvochina M."/>
            <person name="Mcdonagh F."/>
            <person name="Simpson A.C."/>
            <person name="Singh N.K."/>
            <person name="Rekha P.D."/>
            <person name="Raman K."/>
            <person name="Hugenholtz P."/>
            <person name="Venkateswaran K."/>
        </authorList>
    </citation>
    <scope>NUCLEOTIDE SEQUENCE [LARGE SCALE GENOMIC DNA]</scope>
    <source>
        <strain evidence="4 5">5B73C</strain>
    </source>
</reference>
<evidence type="ECO:0000313" key="5">
    <source>
        <dbReference type="Proteomes" id="UP001281447"/>
    </source>
</evidence>
<comment type="subcellular location">
    <subcellularLocation>
        <location evidence="1">Cell envelope</location>
    </subcellularLocation>
</comment>
<evidence type="ECO:0000259" key="3">
    <source>
        <dbReference type="Pfam" id="PF00364"/>
    </source>
</evidence>
<keyword evidence="5" id="KW-1185">Reference proteome</keyword>
<dbReference type="PANTHER" id="PTHR32347">
    <property type="entry name" value="EFFLUX SYSTEM COMPONENT YKNX-RELATED"/>
    <property type="match status" value="1"/>
</dbReference>
<sequence>MAVDRTVYGRMQPKKMTPVTIPAPGKTEELEVSEGDHVKKDDVLFTLSTPAGKQTIKSPEDGVVLQLKAEEDASVSNDDPVAMIADADTMTLELSVTSAVRKHFKKDTAYDILF</sequence>
<dbReference type="InterPro" id="IPR011053">
    <property type="entry name" value="Single_hybrid_motif"/>
</dbReference>
<proteinExistence type="predicted"/>
<organism evidence="4 5">
    <name type="scientific">Tigheibacillus halophilus</name>
    <dbReference type="NCBI Taxonomy" id="361280"/>
    <lineage>
        <taxon>Bacteria</taxon>
        <taxon>Bacillati</taxon>
        <taxon>Bacillota</taxon>
        <taxon>Bacilli</taxon>
        <taxon>Bacillales</taxon>
        <taxon>Bacillaceae</taxon>
        <taxon>Tigheibacillus</taxon>
    </lineage>
</organism>
<dbReference type="InterPro" id="IPR000089">
    <property type="entry name" value="Biotin_lipoyl"/>
</dbReference>
<evidence type="ECO:0000313" key="4">
    <source>
        <dbReference type="EMBL" id="MDY0394197.1"/>
    </source>
</evidence>
<evidence type="ECO:0000256" key="2">
    <source>
        <dbReference type="ARBA" id="ARBA00023054"/>
    </source>
</evidence>
<dbReference type="Gene3D" id="2.40.50.100">
    <property type="match status" value="1"/>
</dbReference>
<dbReference type="Pfam" id="PF00364">
    <property type="entry name" value="Biotin_lipoyl"/>
    <property type="match status" value="1"/>
</dbReference>
<gene>
    <name evidence="4" type="ORF">RWE15_06505</name>
</gene>
<evidence type="ECO:0000256" key="1">
    <source>
        <dbReference type="ARBA" id="ARBA00004196"/>
    </source>
</evidence>
<comment type="caution">
    <text evidence="4">The sequence shown here is derived from an EMBL/GenBank/DDBJ whole genome shotgun (WGS) entry which is preliminary data.</text>
</comment>
<dbReference type="InterPro" id="IPR050465">
    <property type="entry name" value="UPF0194_transport"/>
</dbReference>